<dbReference type="EnsemblPlants" id="AVESA.00010b.r2.4AG0641150.1">
    <property type="protein sequence ID" value="AVESA.00010b.r2.4AG0641150.1.CDS.1"/>
    <property type="gene ID" value="AVESA.00010b.r2.4AG0641150"/>
</dbReference>
<evidence type="ECO:0000313" key="1">
    <source>
        <dbReference type="EnsemblPlants" id="AVESA.00010b.r2.4AG0641150.1.CDS.1"/>
    </source>
</evidence>
<name>A0ACD5WJC9_AVESA</name>
<protein>
    <submittedName>
        <fullName evidence="1">Uncharacterized protein</fullName>
    </submittedName>
</protein>
<evidence type="ECO:0000313" key="2">
    <source>
        <dbReference type="Proteomes" id="UP001732700"/>
    </source>
</evidence>
<dbReference type="Proteomes" id="UP001732700">
    <property type="component" value="Chromosome 4A"/>
</dbReference>
<organism evidence="1 2">
    <name type="scientific">Avena sativa</name>
    <name type="common">Oat</name>
    <dbReference type="NCBI Taxonomy" id="4498"/>
    <lineage>
        <taxon>Eukaryota</taxon>
        <taxon>Viridiplantae</taxon>
        <taxon>Streptophyta</taxon>
        <taxon>Embryophyta</taxon>
        <taxon>Tracheophyta</taxon>
        <taxon>Spermatophyta</taxon>
        <taxon>Magnoliopsida</taxon>
        <taxon>Liliopsida</taxon>
        <taxon>Poales</taxon>
        <taxon>Poaceae</taxon>
        <taxon>BOP clade</taxon>
        <taxon>Pooideae</taxon>
        <taxon>Poodae</taxon>
        <taxon>Poeae</taxon>
        <taxon>Poeae Chloroplast Group 1 (Aveneae type)</taxon>
        <taxon>Aveninae</taxon>
        <taxon>Avena</taxon>
    </lineage>
</organism>
<reference evidence="1" key="2">
    <citation type="submission" date="2025-09" db="UniProtKB">
        <authorList>
            <consortium name="EnsemblPlants"/>
        </authorList>
    </citation>
    <scope>IDENTIFICATION</scope>
</reference>
<proteinExistence type="predicted"/>
<keyword evidence="2" id="KW-1185">Reference proteome</keyword>
<reference evidence="1" key="1">
    <citation type="submission" date="2021-05" db="EMBL/GenBank/DDBJ databases">
        <authorList>
            <person name="Scholz U."/>
            <person name="Mascher M."/>
            <person name="Fiebig A."/>
        </authorList>
    </citation>
    <scope>NUCLEOTIDE SEQUENCE [LARGE SCALE GENOMIC DNA]</scope>
</reference>
<sequence length="257" mass="28440">MRVCLPSLGADQFAHEDPSEPRQQSSFFNWYSFGISFGGFIGLVLVVWLENYKVVLRVLPLFINSIIGYMPAGHHPLHLHRAAGRHEGHEAGRDPRLPGHALRRPRRVMDATLAVYDRFLVPLLRRRTGYASGVTHLQRVGVGFAAVTLASAVERKRKEGVEQQRRMSLFWLAPQFLLLGVSDVTSITGLLEFLSSEVPRGMKSIATALFWCDLGLRPRVAGGNARGGGRDVNAARRRGRQQGGWLAVGREPGRGTA</sequence>
<accession>A0ACD5WJC9</accession>